<dbReference type="PANTHER" id="PTHR21013">
    <property type="entry name" value="ATP SYNTHASE MITOCHONDRIAL F1 COMPLEX ASSEMBLY FACTOR 2/ATP12 PROTEIN, MITOCHONDRIAL PRECURSOR"/>
    <property type="match status" value="1"/>
</dbReference>
<dbReference type="InterPro" id="IPR042272">
    <property type="entry name" value="ATP12_ATP_synth-F1-assembly_N"/>
</dbReference>
<dbReference type="GO" id="GO:0033615">
    <property type="term" value="P:mitochondrial proton-transporting ATP synthase complex assembly"/>
    <property type="evidence" value="ECO:0007669"/>
    <property type="project" value="TreeGrafter"/>
</dbReference>
<evidence type="ECO:0000256" key="3">
    <source>
        <dbReference type="ARBA" id="ARBA00022946"/>
    </source>
</evidence>
<evidence type="ECO:0000256" key="5">
    <source>
        <dbReference type="ARBA" id="ARBA00023186"/>
    </source>
</evidence>
<evidence type="ECO:0000313" key="6">
    <source>
        <dbReference type="EMBL" id="KAJ8951177.1"/>
    </source>
</evidence>
<proteinExistence type="inferred from homology"/>
<organism evidence="6 7">
    <name type="scientific">Rhamnusium bicolor</name>
    <dbReference type="NCBI Taxonomy" id="1586634"/>
    <lineage>
        <taxon>Eukaryota</taxon>
        <taxon>Metazoa</taxon>
        <taxon>Ecdysozoa</taxon>
        <taxon>Arthropoda</taxon>
        <taxon>Hexapoda</taxon>
        <taxon>Insecta</taxon>
        <taxon>Pterygota</taxon>
        <taxon>Neoptera</taxon>
        <taxon>Endopterygota</taxon>
        <taxon>Coleoptera</taxon>
        <taxon>Polyphaga</taxon>
        <taxon>Cucujiformia</taxon>
        <taxon>Chrysomeloidea</taxon>
        <taxon>Cerambycidae</taxon>
        <taxon>Lepturinae</taxon>
        <taxon>Rhagiini</taxon>
        <taxon>Rhamnusium</taxon>
    </lineage>
</organism>
<reference evidence="6" key="1">
    <citation type="journal article" date="2023" name="Insect Mol. Biol.">
        <title>Genome sequencing provides insights into the evolution of gene families encoding plant cell wall-degrading enzymes in longhorned beetles.</title>
        <authorList>
            <person name="Shin N.R."/>
            <person name="Okamura Y."/>
            <person name="Kirsch R."/>
            <person name="Pauchet Y."/>
        </authorList>
    </citation>
    <scope>NUCLEOTIDE SEQUENCE</scope>
    <source>
        <strain evidence="6">RBIC_L_NR</strain>
    </source>
</reference>
<dbReference type="Pfam" id="PF07542">
    <property type="entry name" value="ATP12"/>
    <property type="match status" value="1"/>
</dbReference>
<dbReference type="SUPFAM" id="SSF160909">
    <property type="entry name" value="ATP12-like"/>
    <property type="match status" value="1"/>
</dbReference>
<keyword evidence="7" id="KW-1185">Reference proteome</keyword>
<comment type="subcellular location">
    <subcellularLocation>
        <location evidence="1">Mitochondrion</location>
    </subcellularLocation>
</comment>
<keyword evidence="4" id="KW-0496">Mitochondrion</keyword>
<evidence type="ECO:0000256" key="1">
    <source>
        <dbReference type="ARBA" id="ARBA00004173"/>
    </source>
</evidence>
<comment type="similarity">
    <text evidence="2">Belongs to the ATP12 family.</text>
</comment>
<evidence type="ECO:0000313" key="7">
    <source>
        <dbReference type="Proteomes" id="UP001162156"/>
    </source>
</evidence>
<dbReference type="EMBL" id="JANEYF010002130">
    <property type="protein sequence ID" value="KAJ8951177.1"/>
    <property type="molecule type" value="Genomic_DNA"/>
</dbReference>
<dbReference type="InterPro" id="IPR011419">
    <property type="entry name" value="ATP12_ATP_synth-F1-assembly"/>
</dbReference>
<protein>
    <submittedName>
        <fullName evidence="6">Uncharacterized protein</fullName>
    </submittedName>
</protein>
<gene>
    <name evidence="6" type="ORF">NQ314_007717</name>
</gene>
<name>A0AAV8YKT2_9CUCU</name>
<dbReference type="Proteomes" id="UP001162156">
    <property type="component" value="Unassembled WGS sequence"/>
</dbReference>
<dbReference type="Gene3D" id="3.30.2180.10">
    <property type="entry name" value="ATP12-like"/>
    <property type="match status" value="1"/>
</dbReference>
<keyword evidence="3" id="KW-0809">Transit peptide</keyword>
<evidence type="ECO:0000256" key="4">
    <source>
        <dbReference type="ARBA" id="ARBA00023128"/>
    </source>
</evidence>
<dbReference type="AlphaFoldDB" id="A0AAV8YKT2"/>
<sequence length="143" mass="16559">MSIPIGENIRILNYCLCNKNIKFTKYENFFRCYAILYTFLAAPPKRFYKNTSILQSEGKYEVTLDQRKLKTPKGNIFAVESKPLAIAVSVEWNSQKEKIIQSNMHITTLCNTIIDNPNNLSKFDIVNYITNYLDTDTVLFQAN</sequence>
<accession>A0AAV8YKT2</accession>
<evidence type="ECO:0000256" key="2">
    <source>
        <dbReference type="ARBA" id="ARBA00008231"/>
    </source>
</evidence>
<feature type="non-terminal residue" evidence="6">
    <location>
        <position position="143"/>
    </location>
</feature>
<keyword evidence="5" id="KW-0143">Chaperone</keyword>
<dbReference type="InterPro" id="IPR023335">
    <property type="entry name" value="ATP12_ortho_dom_sf"/>
</dbReference>
<dbReference type="Gene3D" id="1.10.3580.10">
    <property type="entry name" value="ATP12 ATPase"/>
    <property type="match status" value="1"/>
</dbReference>
<dbReference type="PANTHER" id="PTHR21013:SF10">
    <property type="entry name" value="ATP SYNTHASE MITOCHONDRIAL F1 COMPLEX ASSEMBLY FACTOR 2"/>
    <property type="match status" value="1"/>
</dbReference>
<comment type="caution">
    <text evidence="6">The sequence shown here is derived from an EMBL/GenBank/DDBJ whole genome shotgun (WGS) entry which is preliminary data.</text>
</comment>
<dbReference type="GO" id="GO:0005739">
    <property type="term" value="C:mitochondrion"/>
    <property type="evidence" value="ECO:0007669"/>
    <property type="project" value="UniProtKB-SubCell"/>
</dbReference>